<evidence type="ECO:0000256" key="2">
    <source>
        <dbReference type="ARBA" id="ARBA00023043"/>
    </source>
</evidence>
<dbReference type="PANTHER" id="PTHR24189">
    <property type="entry name" value="MYOTROPHIN"/>
    <property type="match status" value="1"/>
</dbReference>
<feature type="compositionally biased region" description="Pro residues" evidence="3">
    <location>
        <begin position="688"/>
        <end position="701"/>
    </location>
</feature>
<feature type="domain" description="Clr5" evidence="4">
    <location>
        <begin position="1"/>
        <end position="51"/>
    </location>
</feature>
<evidence type="ECO:0000313" key="6">
    <source>
        <dbReference type="Proteomes" id="UP000799444"/>
    </source>
</evidence>
<dbReference type="AlphaFoldDB" id="A0A9P4QIL2"/>
<dbReference type="SMART" id="SM00248">
    <property type="entry name" value="ANK"/>
    <property type="match status" value="4"/>
</dbReference>
<proteinExistence type="predicted"/>
<accession>A0A9P4QIL2</accession>
<protein>
    <submittedName>
        <fullName evidence="5">Ankyrin</fullName>
    </submittedName>
</protein>
<keyword evidence="6" id="KW-1185">Reference proteome</keyword>
<feature type="compositionally biased region" description="Acidic residues" evidence="3">
    <location>
        <begin position="73"/>
        <end position="83"/>
    </location>
</feature>
<dbReference type="OrthoDB" id="194358at2759"/>
<feature type="region of interest" description="Disordered" evidence="3">
    <location>
        <begin position="58"/>
        <end position="83"/>
    </location>
</feature>
<dbReference type="InterPro" id="IPR025676">
    <property type="entry name" value="Clr5_dom"/>
</dbReference>
<sequence>MTKDWDSVRHDIKDLSVNQKKCLQDVKSIMETKYKFKASTRAYRGKLKEWGYLRYKPRKATKDRSNRSRRQESEDDDDSENAEEVMMDVDEAEDVDMSPTEGPERGSTLLQEAESLITTVDPWAQARNATTDALMEMLGAILDGDSNRLEQAIVKNPNYINYPIGLPFQAHGGRYFNHPAVQQCVILQHEEQTLLDVACGLPSGPVIWVLLAHNAKSSRHPLGTDLAFHNAIKNGRCFTVQSLIHSGLSNVNGVPGIPWKPLIQAVYWRVPDVVRVLLDKGATVNDSVPWQEGDNETSRTALQLALDRRARDYADISIRERCEKMIRMLLKAGANINLPDQPTPFELFLRPWQGDTLWVTKLGPIDIECLELFVDKGADLQTSFRGFPCGASSAQNFEHQVLWHSTPQTARLVVDHADPTPEANGSNLLHEVTGCCPDAKRHPAETLRDIEVLFKRGADPNLADANGLTPLRRCIERCPALDILPRLQALLDAGADPELRDHNGAFPITLAARIFDDPLKTQVMELLLSKFRGVQPSIHHDIPALWVPGYFPIPEHPTAEQVLCYSHQNGDFECHLQRMIPDDVHDVFQKAAFSIASKNFLTSQTEKVTRHQHRLTATEKVEIHHIVTMRKTCVLPEYKFEEAFVMSLLMPSSTPALINDFSSMTLPNSAPSLPLSALPPSISLDPNLPTPLPIPTPPANPPSRRSSASSTSSTFVPTTTQIRWPVGRATRPGDDERAKTKVLKFRCKSCKHEPLLTGAEYRRHEDEHWHSLGCKEGEGCGRRFCVASR</sequence>
<evidence type="ECO:0000256" key="1">
    <source>
        <dbReference type="ARBA" id="ARBA00022737"/>
    </source>
</evidence>
<feature type="compositionally biased region" description="Low complexity" evidence="3">
    <location>
        <begin position="702"/>
        <end position="719"/>
    </location>
</feature>
<comment type="caution">
    <text evidence="5">The sequence shown here is derived from an EMBL/GenBank/DDBJ whole genome shotgun (WGS) entry which is preliminary data.</text>
</comment>
<dbReference type="Gene3D" id="1.25.40.20">
    <property type="entry name" value="Ankyrin repeat-containing domain"/>
    <property type="match status" value="2"/>
</dbReference>
<dbReference type="InterPro" id="IPR050745">
    <property type="entry name" value="Multifunctional_regulatory"/>
</dbReference>
<organism evidence="5 6">
    <name type="scientific">Polyplosphaeria fusca</name>
    <dbReference type="NCBI Taxonomy" id="682080"/>
    <lineage>
        <taxon>Eukaryota</taxon>
        <taxon>Fungi</taxon>
        <taxon>Dikarya</taxon>
        <taxon>Ascomycota</taxon>
        <taxon>Pezizomycotina</taxon>
        <taxon>Dothideomycetes</taxon>
        <taxon>Pleosporomycetidae</taxon>
        <taxon>Pleosporales</taxon>
        <taxon>Tetraplosphaeriaceae</taxon>
        <taxon>Polyplosphaeria</taxon>
    </lineage>
</organism>
<keyword evidence="1" id="KW-0677">Repeat</keyword>
<dbReference type="EMBL" id="ML996354">
    <property type="protein sequence ID" value="KAF2727119.1"/>
    <property type="molecule type" value="Genomic_DNA"/>
</dbReference>
<dbReference type="Proteomes" id="UP000799444">
    <property type="component" value="Unassembled WGS sequence"/>
</dbReference>
<evidence type="ECO:0000256" key="3">
    <source>
        <dbReference type="SAM" id="MobiDB-lite"/>
    </source>
</evidence>
<dbReference type="Pfam" id="PF14420">
    <property type="entry name" value="Clr5"/>
    <property type="match status" value="1"/>
</dbReference>
<dbReference type="PANTHER" id="PTHR24189:SF50">
    <property type="entry name" value="ANKYRIN REPEAT AND SOCS BOX PROTEIN 2"/>
    <property type="match status" value="1"/>
</dbReference>
<evidence type="ECO:0000259" key="4">
    <source>
        <dbReference type="Pfam" id="PF14420"/>
    </source>
</evidence>
<dbReference type="Pfam" id="PF12796">
    <property type="entry name" value="Ank_2"/>
    <property type="match status" value="1"/>
</dbReference>
<keyword evidence="2" id="KW-0040">ANK repeat</keyword>
<dbReference type="InterPro" id="IPR036770">
    <property type="entry name" value="Ankyrin_rpt-contain_sf"/>
</dbReference>
<evidence type="ECO:0000313" key="5">
    <source>
        <dbReference type="EMBL" id="KAF2727119.1"/>
    </source>
</evidence>
<reference evidence="5" key="1">
    <citation type="journal article" date="2020" name="Stud. Mycol.">
        <title>101 Dothideomycetes genomes: a test case for predicting lifestyles and emergence of pathogens.</title>
        <authorList>
            <person name="Haridas S."/>
            <person name="Albert R."/>
            <person name="Binder M."/>
            <person name="Bloem J."/>
            <person name="Labutti K."/>
            <person name="Salamov A."/>
            <person name="Andreopoulos B."/>
            <person name="Baker S."/>
            <person name="Barry K."/>
            <person name="Bills G."/>
            <person name="Bluhm B."/>
            <person name="Cannon C."/>
            <person name="Castanera R."/>
            <person name="Culley D."/>
            <person name="Daum C."/>
            <person name="Ezra D."/>
            <person name="Gonzalez J."/>
            <person name="Henrissat B."/>
            <person name="Kuo A."/>
            <person name="Liang C."/>
            <person name="Lipzen A."/>
            <person name="Lutzoni F."/>
            <person name="Magnuson J."/>
            <person name="Mondo S."/>
            <person name="Nolan M."/>
            <person name="Ohm R."/>
            <person name="Pangilinan J."/>
            <person name="Park H.-J."/>
            <person name="Ramirez L."/>
            <person name="Alfaro M."/>
            <person name="Sun H."/>
            <person name="Tritt A."/>
            <person name="Yoshinaga Y."/>
            <person name="Zwiers L.-H."/>
            <person name="Turgeon B."/>
            <person name="Goodwin S."/>
            <person name="Spatafora J."/>
            <person name="Crous P."/>
            <person name="Grigoriev I."/>
        </authorList>
    </citation>
    <scope>NUCLEOTIDE SEQUENCE</scope>
    <source>
        <strain evidence="5">CBS 125425</strain>
    </source>
</reference>
<name>A0A9P4QIL2_9PLEO</name>
<dbReference type="SUPFAM" id="SSF48403">
    <property type="entry name" value="Ankyrin repeat"/>
    <property type="match status" value="1"/>
</dbReference>
<feature type="compositionally biased region" description="Basic and acidic residues" evidence="3">
    <location>
        <begin position="60"/>
        <end position="72"/>
    </location>
</feature>
<dbReference type="InterPro" id="IPR002110">
    <property type="entry name" value="Ankyrin_rpt"/>
</dbReference>
<feature type="region of interest" description="Disordered" evidence="3">
    <location>
        <begin position="684"/>
        <end position="719"/>
    </location>
</feature>
<gene>
    <name evidence="5" type="ORF">EJ04DRAFT_529707</name>
</gene>